<accession>A0A1M6G090</accession>
<name>A0A1M6G090_9FLAO</name>
<evidence type="ECO:0000313" key="4">
    <source>
        <dbReference type="Proteomes" id="UP000184488"/>
    </source>
</evidence>
<keyword evidence="1" id="KW-0732">Signal</keyword>
<evidence type="ECO:0000313" key="3">
    <source>
        <dbReference type="EMBL" id="SHJ03373.1"/>
    </source>
</evidence>
<dbReference type="AlphaFoldDB" id="A0A1M6G090"/>
<dbReference type="RefSeq" id="WP_073311772.1">
    <property type="nucleotide sequence ID" value="NZ_FQZI01000004.1"/>
</dbReference>
<evidence type="ECO:0000259" key="2">
    <source>
        <dbReference type="Pfam" id="PF11611"/>
    </source>
</evidence>
<dbReference type="Proteomes" id="UP000184488">
    <property type="component" value="Unassembled WGS sequence"/>
</dbReference>
<protein>
    <recommendedName>
        <fullName evidence="2">DUF4352 domain-containing protein</fullName>
    </recommendedName>
</protein>
<organism evidence="3 4">
    <name type="scientific">Flavobacterium terrae</name>
    <dbReference type="NCBI Taxonomy" id="415425"/>
    <lineage>
        <taxon>Bacteria</taxon>
        <taxon>Pseudomonadati</taxon>
        <taxon>Bacteroidota</taxon>
        <taxon>Flavobacteriia</taxon>
        <taxon>Flavobacteriales</taxon>
        <taxon>Flavobacteriaceae</taxon>
        <taxon>Flavobacterium</taxon>
    </lineage>
</organism>
<reference evidence="4" key="1">
    <citation type="submission" date="2016-11" db="EMBL/GenBank/DDBJ databases">
        <authorList>
            <person name="Varghese N."/>
            <person name="Submissions S."/>
        </authorList>
    </citation>
    <scope>NUCLEOTIDE SEQUENCE [LARGE SCALE GENOMIC DNA]</scope>
    <source>
        <strain evidence="4">DSM 18829</strain>
    </source>
</reference>
<sequence length="183" mass="20594">MEVAKKKMSLKKKALIVLGVICFIAFLSSLGKSGDGVNNSSIRIPGEQNTIEIGDVLKTKYFDITANKMEIVKYVNTGNQFSDLKEEPGNLFLIINATYKNIDSESRMLFDGSIWINYNGKDYEFDKSEPVMAEGWGLMLDQINPLTSKTTNLVYKIPEEIKGDVYWQPGRSSSDEKIYLGKL</sequence>
<dbReference type="Pfam" id="PF11611">
    <property type="entry name" value="DUF4352"/>
    <property type="match status" value="1"/>
</dbReference>
<proteinExistence type="predicted"/>
<dbReference type="InterPro" id="IPR029050">
    <property type="entry name" value="Immunoprotect_excell_Ig-like"/>
</dbReference>
<dbReference type="STRING" id="415425.SAMN05444363_2444"/>
<dbReference type="InterPro" id="IPR029051">
    <property type="entry name" value="DUF4352"/>
</dbReference>
<evidence type="ECO:0000256" key="1">
    <source>
        <dbReference type="ARBA" id="ARBA00022729"/>
    </source>
</evidence>
<feature type="domain" description="DUF4352" evidence="2">
    <location>
        <begin position="52"/>
        <end position="162"/>
    </location>
</feature>
<gene>
    <name evidence="3" type="ORF">SAMN05444363_2444</name>
</gene>
<dbReference type="Gene3D" id="2.60.40.1240">
    <property type="match status" value="1"/>
</dbReference>
<dbReference type="EMBL" id="FQZI01000004">
    <property type="protein sequence ID" value="SHJ03373.1"/>
    <property type="molecule type" value="Genomic_DNA"/>
</dbReference>
<dbReference type="OrthoDB" id="6896286at2"/>
<keyword evidence="4" id="KW-1185">Reference proteome</keyword>